<sequence>MAVAAVPQNLVDELRETFLKEVSAKGLDSVHPKDYERVKNDDHWLRRFLAHNKQNIPQAIKMMWTSLTWRKEFNVNDISEKNIKMDLIIKGVFFSYGKDIKGKTLFILKGKQHTKGAVNAEDLKRCIIYWFERTERMVEGQEISLFFDMEGCGLTNMDMDLIKYLIGLFKEYYPYFLNYIIIFEMAWVLSAAFKVIKSWLPEEAIEKIKFVGKKDISTVVPPNEALKSWGGESTYVFSFIPEETEKPGPDANNSAVKKVHFVDGSPMSEQRSHSPEPQEDGPLKVNPPGIITFVREKNDLVSTLELHNTDPAQQIAYKLKTTSPEKFRVKPSHGKLLPGAKESVTVTLLQGFQLGGLSKDKFLVMCCVLDEKEVPNLDLSEMWKNTGNKKIYQNRLRCVQSGEITRNGNTVNHVTPTSDEDNHLAKLSATLNEINDNQKVLNKSVIRMQKIQIALFVFSVLLGVILFSILNKSIQGISTENQYCSSQNKP</sequence>
<dbReference type="InterPro" id="IPR036273">
    <property type="entry name" value="CRAL/TRIO_N_dom_sf"/>
</dbReference>
<dbReference type="InterPro" id="IPR000535">
    <property type="entry name" value="MSP_dom"/>
</dbReference>
<dbReference type="RefSeq" id="XP_030766236.1">
    <property type="nucleotide sequence ID" value="XM_030910376.1"/>
</dbReference>
<evidence type="ECO:0000256" key="1">
    <source>
        <dbReference type="SAM" id="MobiDB-lite"/>
    </source>
</evidence>
<feature type="domain" description="CRAL-TRIO" evidence="3">
    <location>
        <begin position="81"/>
        <end position="237"/>
    </location>
</feature>
<dbReference type="InParanoid" id="A0A6J2YSL1"/>
<evidence type="ECO:0000259" key="3">
    <source>
        <dbReference type="PROSITE" id="PS50191"/>
    </source>
</evidence>
<dbReference type="AlphaFoldDB" id="A0A6J2YSL1"/>
<dbReference type="PROSITE" id="PS50191">
    <property type="entry name" value="CRAL_TRIO"/>
    <property type="match status" value="1"/>
</dbReference>
<dbReference type="GeneID" id="115890211"/>
<gene>
    <name evidence="6" type="primary">LOC115890211</name>
</gene>
<dbReference type="SUPFAM" id="SSF52087">
    <property type="entry name" value="CRAL/TRIO domain"/>
    <property type="match status" value="1"/>
</dbReference>
<dbReference type="GO" id="GO:0012505">
    <property type="term" value="C:endomembrane system"/>
    <property type="evidence" value="ECO:0007669"/>
    <property type="project" value="TreeGrafter"/>
</dbReference>
<organism evidence="5 6">
    <name type="scientific">Sitophilus oryzae</name>
    <name type="common">Rice weevil</name>
    <name type="synonym">Curculio oryzae</name>
    <dbReference type="NCBI Taxonomy" id="7048"/>
    <lineage>
        <taxon>Eukaryota</taxon>
        <taxon>Metazoa</taxon>
        <taxon>Ecdysozoa</taxon>
        <taxon>Arthropoda</taxon>
        <taxon>Hexapoda</taxon>
        <taxon>Insecta</taxon>
        <taxon>Pterygota</taxon>
        <taxon>Neoptera</taxon>
        <taxon>Endopterygota</taxon>
        <taxon>Coleoptera</taxon>
        <taxon>Polyphaga</taxon>
        <taxon>Cucujiformia</taxon>
        <taxon>Curculionidae</taxon>
        <taxon>Dryophthorinae</taxon>
        <taxon>Sitophilus</taxon>
    </lineage>
</organism>
<dbReference type="SUPFAM" id="SSF49354">
    <property type="entry name" value="PapD-like"/>
    <property type="match status" value="1"/>
</dbReference>
<dbReference type="Proteomes" id="UP000504635">
    <property type="component" value="Unplaced"/>
</dbReference>
<dbReference type="Gene3D" id="2.60.40.10">
    <property type="entry name" value="Immunoglobulins"/>
    <property type="match status" value="1"/>
</dbReference>
<proteinExistence type="predicted"/>
<evidence type="ECO:0000313" key="6">
    <source>
        <dbReference type="RefSeq" id="XP_030766236.1"/>
    </source>
</evidence>
<feature type="domain" description="MSP" evidence="4">
    <location>
        <begin position="282"/>
        <end position="401"/>
    </location>
</feature>
<evidence type="ECO:0000313" key="5">
    <source>
        <dbReference type="Proteomes" id="UP000504635"/>
    </source>
</evidence>
<dbReference type="PANTHER" id="PTHR46384">
    <property type="entry name" value="MOTILE SPERM DOMAIN-CONTAINING PROTEIN 2"/>
    <property type="match status" value="1"/>
</dbReference>
<feature type="transmembrane region" description="Helical" evidence="2">
    <location>
        <begin position="453"/>
        <end position="470"/>
    </location>
</feature>
<protein>
    <submittedName>
        <fullName evidence="6">Motile sperm domain-containing protein 2-like</fullName>
    </submittedName>
</protein>
<dbReference type="InterPro" id="IPR013783">
    <property type="entry name" value="Ig-like_fold"/>
</dbReference>
<dbReference type="SUPFAM" id="SSF46938">
    <property type="entry name" value="CRAL/TRIO N-terminal domain"/>
    <property type="match status" value="1"/>
</dbReference>
<keyword evidence="2" id="KW-1133">Transmembrane helix</keyword>
<dbReference type="OrthoDB" id="75724at2759"/>
<dbReference type="InterPro" id="IPR053012">
    <property type="entry name" value="ER-organelle_contact"/>
</dbReference>
<dbReference type="PANTHER" id="PTHR46384:SF1">
    <property type="entry name" value="MOTILE SPERM DOMAIN-CONTAINING PROTEIN 2"/>
    <property type="match status" value="1"/>
</dbReference>
<dbReference type="CDD" id="cd00170">
    <property type="entry name" value="SEC14"/>
    <property type="match status" value="1"/>
</dbReference>
<keyword evidence="2" id="KW-0472">Membrane</keyword>
<reference evidence="6" key="1">
    <citation type="submission" date="2025-08" db="UniProtKB">
        <authorList>
            <consortium name="RefSeq"/>
        </authorList>
    </citation>
    <scope>IDENTIFICATION</scope>
    <source>
        <tissue evidence="6">Gonads</tissue>
    </source>
</reference>
<dbReference type="KEGG" id="soy:115890211"/>
<dbReference type="InterPro" id="IPR036865">
    <property type="entry name" value="CRAL-TRIO_dom_sf"/>
</dbReference>
<dbReference type="InterPro" id="IPR008962">
    <property type="entry name" value="PapD-like_sf"/>
</dbReference>
<name>A0A6J2YSL1_SITOR</name>
<evidence type="ECO:0000256" key="2">
    <source>
        <dbReference type="SAM" id="Phobius"/>
    </source>
</evidence>
<dbReference type="InterPro" id="IPR001251">
    <property type="entry name" value="CRAL-TRIO_dom"/>
</dbReference>
<evidence type="ECO:0000259" key="4">
    <source>
        <dbReference type="PROSITE" id="PS50202"/>
    </source>
</evidence>
<dbReference type="FunCoup" id="A0A6J2YSL1">
    <property type="interactions" value="1203"/>
</dbReference>
<dbReference type="SMART" id="SM00516">
    <property type="entry name" value="SEC14"/>
    <property type="match status" value="1"/>
</dbReference>
<dbReference type="Pfam" id="PF00650">
    <property type="entry name" value="CRAL_TRIO"/>
    <property type="match status" value="1"/>
</dbReference>
<dbReference type="Gene3D" id="3.40.525.10">
    <property type="entry name" value="CRAL-TRIO lipid binding domain"/>
    <property type="match status" value="1"/>
</dbReference>
<dbReference type="Pfam" id="PF00635">
    <property type="entry name" value="Motile_Sperm"/>
    <property type="match status" value="1"/>
</dbReference>
<feature type="region of interest" description="Disordered" evidence="1">
    <location>
        <begin position="265"/>
        <end position="285"/>
    </location>
</feature>
<keyword evidence="2" id="KW-0812">Transmembrane</keyword>
<keyword evidence="5" id="KW-1185">Reference proteome</keyword>
<dbReference type="PROSITE" id="PS50202">
    <property type="entry name" value="MSP"/>
    <property type="match status" value="1"/>
</dbReference>
<dbReference type="GO" id="GO:0140284">
    <property type="term" value="C:endoplasmic reticulum-endosome membrane contact site"/>
    <property type="evidence" value="ECO:0007669"/>
    <property type="project" value="TreeGrafter"/>
</dbReference>
<accession>A0A6J2YSL1</accession>